<dbReference type="AlphaFoldDB" id="A0A4V2XSE4"/>
<reference evidence="3 4" key="1">
    <citation type="submission" date="2019-03" db="EMBL/GenBank/DDBJ databases">
        <title>Draft genome sequences of novel Actinobacteria.</title>
        <authorList>
            <person name="Sahin N."/>
            <person name="Ay H."/>
            <person name="Saygin H."/>
        </authorList>
    </citation>
    <scope>NUCLEOTIDE SEQUENCE [LARGE SCALE GENOMIC DNA]</scope>
    <source>
        <strain evidence="3 4">JCM 30547</strain>
    </source>
</reference>
<dbReference type="Gene3D" id="1.10.260.40">
    <property type="entry name" value="lambda repressor-like DNA-binding domains"/>
    <property type="match status" value="1"/>
</dbReference>
<evidence type="ECO:0000259" key="2">
    <source>
        <dbReference type="PROSITE" id="PS50943"/>
    </source>
</evidence>
<dbReference type="Pfam" id="PF01381">
    <property type="entry name" value="HTH_3"/>
    <property type="match status" value="1"/>
</dbReference>
<dbReference type="Proteomes" id="UP000295075">
    <property type="component" value="Unassembled WGS sequence"/>
</dbReference>
<dbReference type="SMART" id="SM00530">
    <property type="entry name" value="HTH_XRE"/>
    <property type="match status" value="1"/>
</dbReference>
<accession>A0A4V2XSE4</accession>
<gene>
    <name evidence="3" type="ORF">E1261_06605</name>
</gene>
<dbReference type="EMBL" id="SMKA01000016">
    <property type="protein sequence ID" value="TDC33155.1"/>
    <property type="molecule type" value="Genomic_DNA"/>
</dbReference>
<evidence type="ECO:0000313" key="4">
    <source>
        <dbReference type="Proteomes" id="UP000295075"/>
    </source>
</evidence>
<dbReference type="PROSITE" id="PS50943">
    <property type="entry name" value="HTH_CROC1"/>
    <property type="match status" value="1"/>
</dbReference>
<dbReference type="InterPro" id="IPR010982">
    <property type="entry name" value="Lambda_DNA-bd_dom_sf"/>
</dbReference>
<proteinExistence type="predicted"/>
<protein>
    <submittedName>
        <fullName evidence="3">XRE family transcriptional regulator</fullName>
    </submittedName>
</protein>
<dbReference type="InterPro" id="IPR001387">
    <property type="entry name" value="Cro/C1-type_HTH"/>
</dbReference>
<sequence length="479" mass="52606">MTGSSEAWLRRSPDGSAGDDVGSVVREYRLARRLSQVSLSETMGFTQQFLSQVESGTRKVSLEHRRRFAEELGIPAASLGLSDGTAARGTGDELARAVAISRGQWRAQRKWLNQHRSELAKCAARLYSAEHRLPRTPLIAGDGWLPDELIDVESIKLQLDETVRAGCVTGREPQTLHVRPLRTPDTAFDTYTSAVRHLDPPTLFESRPSYRLLGGSLAQRMLKFGLGAYFDKLDVSEALGHEMAIACAGGIPEDVSMLGGQLPFRELIGDPFDLARRSVIPAITTLTIRLRRYPAEPSYLLHWRDPAKVATAAGVYDVIPAGEFQPSTVALWDRRNDFSIWRNIVREYAEELLGEPEHDGSRSDPIDYANWPLYQVLSDAKASGALTAFVVGMGLDALTLAATILTVVVIDDDTFTRAFGRAVRFNDEGEIVGIGDGRGADGIPFTQQSVDRMLESEPMASPGAAVLALAWEHRHELIA</sequence>
<dbReference type="CDD" id="cd00093">
    <property type="entry name" value="HTH_XRE"/>
    <property type="match status" value="1"/>
</dbReference>
<feature type="domain" description="HTH cro/C1-type" evidence="2">
    <location>
        <begin position="25"/>
        <end position="79"/>
    </location>
</feature>
<evidence type="ECO:0000313" key="3">
    <source>
        <dbReference type="EMBL" id="TDC33155.1"/>
    </source>
</evidence>
<keyword evidence="4" id="KW-1185">Reference proteome</keyword>
<organism evidence="3 4">
    <name type="scientific">Kribbella albertanoniae</name>
    <dbReference type="NCBI Taxonomy" id="1266829"/>
    <lineage>
        <taxon>Bacteria</taxon>
        <taxon>Bacillati</taxon>
        <taxon>Actinomycetota</taxon>
        <taxon>Actinomycetes</taxon>
        <taxon>Propionibacteriales</taxon>
        <taxon>Kribbellaceae</taxon>
        <taxon>Kribbella</taxon>
    </lineage>
</organism>
<feature type="region of interest" description="Disordered" evidence="1">
    <location>
        <begin position="1"/>
        <end position="20"/>
    </location>
</feature>
<dbReference type="RefSeq" id="WP_132403465.1">
    <property type="nucleotide sequence ID" value="NZ_SMKA01000016.1"/>
</dbReference>
<comment type="caution">
    <text evidence="3">The sequence shown here is derived from an EMBL/GenBank/DDBJ whole genome shotgun (WGS) entry which is preliminary data.</text>
</comment>
<evidence type="ECO:0000256" key="1">
    <source>
        <dbReference type="SAM" id="MobiDB-lite"/>
    </source>
</evidence>
<dbReference type="GO" id="GO:0003677">
    <property type="term" value="F:DNA binding"/>
    <property type="evidence" value="ECO:0007669"/>
    <property type="project" value="InterPro"/>
</dbReference>
<name>A0A4V2XSE4_9ACTN</name>
<dbReference type="OrthoDB" id="3831424at2"/>
<dbReference type="SUPFAM" id="SSF47413">
    <property type="entry name" value="lambda repressor-like DNA-binding domains"/>
    <property type="match status" value="1"/>
</dbReference>